<feature type="transmembrane region" description="Helical" evidence="6">
    <location>
        <begin position="448"/>
        <end position="470"/>
    </location>
</feature>
<feature type="transmembrane region" description="Helical" evidence="6">
    <location>
        <begin position="216"/>
        <end position="234"/>
    </location>
</feature>
<protein>
    <recommendedName>
        <fullName evidence="7">Major facilitator superfamily (MFS) profile domain-containing protein</fullName>
    </recommendedName>
</protein>
<feature type="transmembrane region" description="Helical" evidence="6">
    <location>
        <begin position="320"/>
        <end position="344"/>
    </location>
</feature>
<evidence type="ECO:0000256" key="5">
    <source>
        <dbReference type="SAM" id="MobiDB-lite"/>
    </source>
</evidence>
<feature type="transmembrane region" description="Helical" evidence="6">
    <location>
        <begin position="159"/>
        <end position="178"/>
    </location>
</feature>
<proteinExistence type="predicted"/>
<comment type="subcellular location">
    <subcellularLocation>
        <location evidence="1">Membrane</location>
        <topology evidence="1">Multi-pass membrane protein</topology>
    </subcellularLocation>
</comment>
<dbReference type="GO" id="GO:0005886">
    <property type="term" value="C:plasma membrane"/>
    <property type="evidence" value="ECO:0007669"/>
    <property type="project" value="TreeGrafter"/>
</dbReference>
<dbReference type="Gene3D" id="1.20.1720.10">
    <property type="entry name" value="Multidrug resistance protein D"/>
    <property type="match status" value="1"/>
</dbReference>
<comment type="caution">
    <text evidence="8">The sequence shown here is derived from an EMBL/GenBank/DDBJ whole genome shotgun (WGS) entry which is preliminary data.</text>
</comment>
<feature type="transmembrane region" description="Helical" evidence="6">
    <location>
        <begin position="58"/>
        <end position="83"/>
    </location>
</feature>
<feature type="transmembrane region" description="Helical" evidence="6">
    <location>
        <begin position="410"/>
        <end position="428"/>
    </location>
</feature>
<feature type="transmembrane region" description="Helical" evidence="6">
    <location>
        <begin position="95"/>
        <end position="114"/>
    </location>
</feature>
<feature type="transmembrane region" description="Helical" evidence="6">
    <location>
        <begin position="386"/>
        <end position="404"/>
    </location>
</feature>
<dbReference type="AlphaFoldDB" id="A0A9N9Y1Y6"/>
<evidence type="ECO:0000256" key="6">
    <source>
        <dbReference type="SAM" id="Phobius"/>
    </source>
</evidence>
<keyword evidence="2 6" id="KW-0812">Transmembrane</keyword>
<evidence type="ECO:0000256" key="4">
    <source>
        <dbReference type="ARBA" id="ARBA00023136"/>
    </source>
</evidence>
<feature type="region of interest" description="Disordered" evidence="5">
    <location>
        <begin position="1"/>
        <end position="31"/>
    </location>
</feature>
<evidence type="ECO:0000256" key="2">
    <source>
        <dbReference type="ARBA" id="ARBA00022692"/>
    </source>
</evidence>
<feature type="transmembrane region" description="Helical" evidence="6">
    <location>
        <begin position="281"/>
        <end position="299"/>
    </location>
</feature>
<dbReference type="InterPro" id="IPR036259">
    <property type="entry name" value="MFS_trans_sf"/>
</dbReference>
<dbReference type="InterPro" id="IPR011701">
    <property type="entry name" value="MFS"/>
</dbReference>
<dbReference type="SUPFAM" id="SSF103473">
    <property type="entry name" value="MFS general substrate transporter"/>
    <property type="match status" value="2"/>
</dbReference>
<evidence type="ECO:0000313" key="8">
    <source>
        <dbReference type="EMBL" id="CAG9984306.1"/>
    </source>
</evidence>
<evidence type="ECO:0000259" key="7">
    <source>
        <dbReference type="PROSITE" id="PS50850"/>
    </source>
</evidence>
<keyword evidence="9" id="KW-1185">Reference proteome</keyword>
<feature type="domain" description="Major facilitator superfamily (MFS) profile" evidence="7">
    <location>
        <begin position="61"/>
        <end position="555"/>
    </location>
</feature>
<feature type="transmembrane region" description="Helical" evidence="6">
    <location>
        <begin position="190"/>
        <end position="210"/>
    </location>
</feature>
<dbReference type="PANTHER" id="PTHR23501">
    <property type="entry name" value="MAJOR FACILITATOR SUPERFAMILY"/>
    <property type="match status" value="1"/>
</dbReference>
<dbReference type="OrthoDB" id="10021397at2759"/>
<dbReference type="EMBL" id="CABFNO020001387">
    <property type="protein sequence ID" value="CAG9984306.1"/>
    <property type="molecule type" value="Genomic_DNA"/>
</dbReference>
<reference evidence="9" key="1">
    <citation type="submission" date="2019-06" db="EMBL/GenBank/DDBJ databases">
        <authorList>
            <person name="Broberg M."/>
        </authorList>
    </citation>
    <scope>NUCLEOTIDE SEQUENCE [LARGE SCALE GENOMIC DNA]</scope>
</reference>
<evidence type="ECO:0000256" key="1">
    <source>
        <dbReference type="ARBA" id="ARBA00004141"/>
    </source>
</evidence>
<feature type="transmembrane region" description="Helical" evidence="6">
    <location>
        <begin position="126"/>
        <end position="147"/>
    </location>
</feature>
<reference evidence="8 9" key="2">
    <citation type="submission" date="2021-10" db="EMBL/GenBank/DDBJ databases">
        <authorList>
            <person name="Piombo E."/>
        </authorList>
    </citation>
    <scope>NUCLEOTIDE SEQUENCE [LARGE SCALE GENOMIC DNA]</scope>
</reference>
<gene>
    <name evidence="8" type="ORF">CBYS24578_00012069</name>
</gene>
<evidence type="ECO:0000256" key="3">
    <source>
        <dbReference type="ARBA" id="ARBA00022989"/>
    </source>
</evidence>
<keyword evidence="3 6" id="KW-1133">Transmembrane helix</keyword>
<dbReference type="Gene3D" id="1.20.1250.20">
    <property type="entry name" value="MFS general substrate transporter like domains"/>
    <property type="match status" value="1"/>
</dbReference>
<dbReference type="PROSITE" id="PS50850">
    <property type="entry name" value="MFS"/>
    <property type="match status" value="1"/>
</dbReference>
<dbReference type="Proteomes" id="UP000754883">
    <property type="component" value="Unassembled WGS sequence"/>
</dbReference>
<dbReference type="PANTHER" id="PTHR23501:SF158">
    <property type="entry name" value="TRANSPORTER, PUTATIVE (AFU_ORTHOLOGUE AFUA_5G14490)-RELATED"/>
    <property type="match status" value="1"/>
</dbReference>
<dbReference type="Pfam" id="PF07690">
    <property type="entry name" value="MFS_1"/>
    <property type="match status" value="1"/>
</dbReference>
<name>A0A9N9Y1Y6_9HYPO</name>
<feature type="transmembrane region" description="Helical" evidence="6">
    <location>
        <begin position="255"/>
        <end position="275"/>
    </location>
</feature>
<dbReference type="InterPro" id="IPR020846">
    <property type="entry name" value="MFS_dom"/>
</dbReference>
<accession>A0A9N9Y1Y6</accession>
<feature type="transmembrane region" description="Helical" evidence="6">
    <location>
        <begin position="356"/>
        <end position="379"/>
    </location>
</feature>
<evidence type="ECO:0000313" key="9">
    <source>
        <dbReference type="Proteomes" id="UP000754883"/>
    </source>
</evidence>
<feature type="transmembrane region" description="Helical" evidence="6">
    <location>
        <begin position="532"/>
        <end position="551"/>
    </location>
</feature>
<dbReference type="GO" id="GO:0022857">
    <property type="term" value="F:transmembrane transporter activity"/>
    <property type="evidence" value="ECO:0007669"/>
    <property type="project" value="InterPro"/>
</dbReference>
<keyword evidence="4 6" id="KW-0472">Membrane</keyword>
<sequence length="567" mass="60658">MSQPVAPELNGEVVKPEICSASDDQSSPQPTKALALAMESSSDIEGSVKSRSKWRTTVLLLALLLQLSLFVAALDATIVATSASVIADDLKSASGYVWIGGAYLLADAASGPTWAKVSDITGRKVILLVAVAIFFVSSIICATARTMPTLITGRSIQGLGGGAIILLVHISISDLFSMRQRSFFMGLCECVWAAAGAIGPIIGGLFTSLISWRYCFWINLPIAGLAFLILLFFFDTKHDNTSWSDGLRAIDWYGMITFLGFAVLILVTLNFGPISSWNSPMVIAMFVIGGALFFAFIYSEYRLAKFPIIPLRLFKNRSNVACCCLGFSHGMCLIAADYFLPLFFQSALQATPLRSGVLLLPTLLTTSLGGLISGITIKLTGRYLELIWIGSIFLCAGTGSFISFDMNSPIAQIIGCQILFGLGSGLLIEPPIISIQTSVSQQDVASAISTFTFIRSVSLAVSIVVGGVVFNGSMQQQHDYLSQAGLPADILGRLSGKEAAANVHIASQLADRAQVSAVKQAFSSSISNMFKMYTGFAVCALISGLFVRWAFLEKKHVETVTGIKKEG</sequence>
<dbReference type="CDD" id="cd17502">
    <property type="entry name" value="MFS_Azr1_MDR_like"/>
    <property type="match status" value="1"/>
</dbReference>
<organism evidence="8 9">
    <name type="scientific">Clonostachys byssicola</name>
    <dbReference type="NCBI Taxonomy" id="160290"/>
    <lineage>
        <taxon>Eukaryota</taxon>
        <taxon>Fungi</taxon>
        <taxon>Dikarya</taxon>
        <taxon>Ascomycota</taxon>
        <taxon>Pezizomycotina</taxon>
        <taxon>Sordariomycetes</taxon>
        <taxon>Hypocreomycetidae</taxon>
        <taxon>Hypocreales</taxon>
        <taxon>Bionectriaceae</taxon>
        <taxon>Clonostachys</taxon>
    </lineage>
</organism>